<dbReference type="PROSITE" id="PS00518">
    <property type="entry name" value="ZF_RING_1"/>
    <property type="match status" value="1"/>
</dbReference>
<sequence>MAGSQTILSLGELLVTWLLYACIIYAGYALLVNLLPVVTKERIARSWDWLAELELWYMQSQISPEDTAAGTERSASKSASESMDSEGSDKASVVMGSTTAARSVAPADYNHLDYASDLERSSSALVDFAASDPVESKASTGTSLQPRQPILFTPPRRPSPLRRISSTLTSKAHKRLYHTCTGCTASNRRFLPSSHLIILPCTHRFCLPCLRLLLAPSLTPYNLAPPSCCPTHPITLSWLHNRDIILDLYPNDTERKHFHAKLIEIEMPAAGKKYCLHPPCHAFILPVRLPNGRDYAYTPSQLKYNHGTSGFCAKCVTDGTEKTFLQRRLVCSCTTRMPAMTKTEAEQACEKCSYRKMVHEIAKPLEVLVRRKGWIPCPGCGVVCEKTENCNYIKCARCNTGFCYGCGKPGAYLPLCCPQITVNSTKEEREGAVKSREERERRLEGLWREAARGVRADVGDVEGQLK</sequence>
<dbReference type="SUPFAM" id="SSF57850">
    <property type="entry name" value="RING/U-box"/>
    <property type="match status" value="1"/>
</dbReference>
<dbReference type="Proteomes" id="UP000275078">
    <property type="component" value="Unassembled WGS sequence"/>
</dbReference>
<gene>
    <name evidence="8" type="ORF">BJ508DRAFT_336528</name>
</gene>
<dbReference type="AlphaFoldDB" id="A0A3N4HFS9"/>
<organism evidence="8 9">
    <name type="scientific">Ascobolus immersus RN42</name>
    <dbReference type="NCBI Taxonomy" id="1160509"/>
    <lineage>
        <taxon>Eukaryota</taxon>
        <taxon>Fungi</taxon>
        <taxon>Dikarya</taxon>
        <taxon>Ascomycota</taxon>
        <taxon>Pezizomycotina</taxon>
        <taxon>Pezizomycetes</taxon>
        <taxon>Pezizales</taxon>
        <taxon>Ascobolaceae</taxon>
        <taxon>Ascobolus</taxon>
    </lineage>
</organism>
<feature type="compositionally biased region" description="Polar residues" evidence="5">
    <location>
        <begin position="137"/>
        <end position="146"/>
    </location>
</feature>
<evidence type="ECO:0000313" key="9">
    <source>
        <dbReference type="Proteomes" id="UP000275078"/>
    </source>
</evidence>
<dbReference type="InterPro" id="IPR001841">
    <property type="entry name" value="Znf_RING"/>
</dbReference>
<dbReference type="InterPro" id="IPR031127">
    <property type="entry name" value="E3_UB_ligase_RBR"/>
</dbReference>
<dbReference type="InterPro" id="IPR017907">
    <property type="entry name" value="Znf_RING_CS"/>
</dbReference>
<feature type="region of interest" description="Disordered" evidence="5">
    <location>
        <begin position="66"/>
        <end position="92"/>
    </location>
</feature>
<dbReference type="OrthoDB" id="1431934at2759"/>
<name>A0A3N4HFS9_ASCIM</name>
<proteinExistence type="predicted"/>
<dbReference type="Gene3D" id="1.20.120.1750">
    <property type="match status" value="1"/>
</dbReference>
<evidence type="ECO:0000256" key="2">
    <source>
        <dbReference type="ARBA" id="ARBA00022771"/>
    </source>
</evidence>
<feature type="domain" description="RING-type" evidence="7">
    <location>
        <begin position="180"/>
        <end position="232"/>
    </location>
</feature>
<feature type="region of interest" description="Disordered" evidence="5">
    <location>
        <begin position="136"/>
        <end position="162"/>
    </location>
</feature>
<dbReference type="PROSITE" id="PS50089">
    <property type="entry name" value="ZF_RING_2"/>
    <property type="match status" value="1"/>
</dbReference>
<dbReference type="GO" id="GO:0016567">
    <property type="term" value="P:protein ubiquitination"/>
    <property type="evidence" value="ECO:0007669"/>
    <property type="project" value="InterPro"/>
</dbReference>
<dbReference type="EMBL" id="ML119993">
    <property type="protein sequence ID" value="RPA70990.1"/>
    <property type="molecule type" value="Genomic_DNA"/>
</dbReference>
<evidence type="ECO:0000256" key="6">
    <source>
        <dbReference type="SAM" id="Phobius"/>
    </source>
</evidence>
<evidence type="ECO:0000256" key="4">
    <source>
        <dbReference type="PROSITE-ProRule" id="PRU00175"/>
    </source>
</evidence>
<keyword evidence="2 4" id="KW-0863">Zinc-finger</keyword>
<evidence type="ECO:0000256" key="5">
    <source>
        <dbReference type="SAM" id="MobiDB-lite"/>
    </source>
</evidence>
<dbReference type="GO" id="GO:0004842">
    <property type="term" value="F:ubiquitin-protein transferase activity"/>
    <property type="evidence" value="ECO:0007669"/>
    <property type="project" value="InterPro"/>
</dbReference>
<keyword evidence="9" id="KW-1185">Reference proteome</keyword>
<evidence type="ECO:0000313" key="8">
    <source>
        <dbReference type="EMBL" id="RPA70990.1"/>
    </source>
</evidence>
<protein>
    <recommendedName>
        <fullName evidence="7">RING-type domain-containing protein</fullName>
    </recommendedName>
</protein>
<dbReference type="CDD" id="cd20336">
    <property type="entry name" value="Rcat_RBR"/>
    <property type="match status" value="1"/>
</dbReference>
<accession>A0A3N4HFS9</accession>
<dbReference type="PANTHER" id="PTHR11685">
    <property type="entry name" value="RBR FAMILY RING FINGER AND IBR DOMAIN-CONTAINING"/>
    <property type="match status" value="1"/>
</dbReference>
<keyword evidence="1" id="KW-0479">Metal-binding</keyword>
<dbReference type="STRING" id="1160509.A0A3N4HFS9"/>
<keyword evidence="6" id="KW-0812">Transmembrane</keyword>
<dbReference type="GO" id="GO:0008270">
    <property type="term" value="F:zinc ion binding"/>
    <property type="evidence" value="ECO:0007669"/>
    <property type="project" value="UniProtKB-KW"/>
</dbReference>
<keyword evidence="6" id="KW-1133">Transmembrane helix</keyword>
<evidence type="ECO:0000259" key="7">
    <source>
        <dbReference type="PROSITE" id="PS50089"/>
    </source>
</evidence>
<keyword evidence="6" id="KW-0472">Membrane</keyword>
<evidence type="ECO:0000256" key="3">
    <source>
        <dbReference type="ARBA" id="ARBA00022833"/>
    </source>
</evidence>
<feature type="transmembrane region" description="Helical" evidence="6">
    <location>
        <begin position="17"/>
        <end position="38"/>
    </location>
</feature>
<reference evidence="8 9" key="1">
    <citation type="journal article" date="2018" name="Nat. Ecol. Evol.">
        <title>Pezizomycetes genomes reveal the molecular basis of ectomycorrhizal truffle lifestyle.</title>
        <authorList>
            <person name="Murat C."/>
            <person name="Payen T."/>
            <person name="Noel B."/>
            <person name="Kuo A."/>
            <person name="Morin E."/>
            <person name="Chen J."/>
            <person name="Kohler A."/>
            <person name="Krizsan K."/>
            <person name="Balestrini R."/>
            <person name="Da Silva C."/>
            <person name="Montanini B."/>
            <person name="Hainaut M."/>
            <person name="Levati E."/>
            <person name="Barry K.W."/>
            <person name="Belfiori B."/>
            <person name="Cichocki N."/>
            <person name="Clum A."/>
            <person name="Dockter R.B."/>
            <person name="Fauchery L."/>
            <person name="Guy J."/>
            <person name="Iotti M."/>
            <person name="Le Tacon F."/>
            <person name="Lindquist E.A."/>
            <person name="Lipzen A."/>
            <person name="Malagnac F."/>
            <person name="Mello A."/>
            <person name="Molinier V."/>
            <person name="Miyauchi S."/>
            <person name="Poulain J."/>
            <person name="Riccioni C."/>
            <person name="Rubini A."/>
            <person name="Sitrit Y."/>
            <person name="Splivallo R."/>
            <person name="Traeger S."/>
            <person name="Wang M."/>
            <person name="Zifcakova L."/>
            <person name="Wipf D."/>
            <person name="Zambonelli A."/>
            <person name="Paolocci F."/>
            <person name="Nowrousian M."/>
            <person name="Ottonello S."/>
            <person name="Baldrian P."/>
            <person name="Spatafora J.W."/>
            <person name="Henrissat B."/>
            <person name="Nagy L.G."/>
            <person name="Aury J.M."/>
            <person name="Wincker P."/>
            <person name="Grigoriev I.V."/>
            <person name="Bonfante P."/>
            <person name="Martin F.M."/>
        </authorList>
    </citation>
    <scope>NUCLEOTIDE SEQUENCE [LARGE SCALE GENOMIC DNA]</scope>
    <source>
        <strain evidence="8 9">RN42</strain>
    </source>
</reference>
<keyword evidence="3" id="KW-0862">Zinc</keyword>
<evidence type="ECO:0000256" key="1">
    <source>
        <dbReference type="ARBA" id="ARBA00022723"/>
    </source>
</evidence>